<dbReference type="PANTHER" id="PTHR42948">
    <property type="entry name" value="TRANSPORTER"/>
    <property type="match status" value="1"/>
</dbReference>
<reference evidence="7 8" key="1">
    <citation type="submission" date="2014-07" db="EMBL/GenBank/DDBJ databases">
        <authorList>
            <person name="McCorrison J."/>
            <person name="Sanka R."/>
            <person name="Torralba M."/>
            <person name="Gillis M."/>
            <person name="Haft D.H."/>
            <person name="Methe B."/>
            <person name="Sutton G."/>
            <person name="Nelson K.E."/>
        </authorList>
    </citation>
    <scope>NUCLEOTIDE SEQUENCE [LARGE SCALE GENOMIC DNA]</scope>
    <source>
        <strain evidence="7 8">S7-1-13</strain>
    </source>
</reference>
<dbReference type="GO" id="GO:0016020">
    <property type="term" value="C:membrane"/>
    <property type="evidence" value="ECO:0007669"/>
    <property type="project" value="UniProtKB-SubCell"/>
</dbReference>
<dbReference type="AlphaFoldDB" id="A0A095X2U3"/>
<comment type="caution">
    <text evidence="7">The sequence shown here is derived from an EMBL/GenBank/DDBJ whole genome shotgun (WGS) entry which is preliminary data.</text>
</comment>
<dbReference type="InterPro" id="IPR000175">
    <property type="entry name" value="Na/ntran_symport"/>
</dbReference>
<keyword evidence="5 6" id="KW-0472">Membrane</keyword>
<dbReference type="InterPro" id="IPR037272">
    <property type="entry name" value="SNS_sf"/>
</dbReference>
<feature type="transmembrane region" description="Helical" evidence="6">
    <location>
        <begin position="174"/>
        <end position="196"/>
    </location>
</feature>
<feature type="transmembrane region" description="Helical" evidence="6">
    <location>
        <begin position="412"/>
        <end position="436"/>
    </location>
</feature>
<sequence>MENRNKFSSLWGFIMACVGSAVGLANVWAFPYQLGSNGGLAFLLPYLLFAFIFGRVGLAAENAIGRKYKSGPMVVYKEAYKSRNMEKFGKIIRWLPMIGVGLLSIGYAVVITYVIKALFDTISGSIFTVESATWFDSISTNDFKVIIPHLFLMVLVYFALAYETEGIEKTNKFIMPLFFVLFLILAIRVFFLDGALGGYKFIFNMDFGKLKEIKTWVAAMGQAFFSLSLVGTVMVVYGSYLPDDEDVIKASTITMGLDTLSAMISAFVMLPACFAYGFSPASGPKLLFVVLPQALKEMPLGRLYGIILFLAVVFAGISSIQSMLETITEAIVYSFPKLKRKMVLIALITTIYLIGIFIEPISKWGPWMDIVTIYILPISGIIGAITWFWIIKKEDLLSEVNKSVKGKYGNTWYYTGKYIFVPLAIILCFIAIRYHISF</sequence>
<evidence type="ECO:0000256" key="1">
    <source>
        <dbReference type="ARBA" id="ARBA00004141"/>
    </source>
</evidence>
<dbReference type="Pfam" id="PF00209">
    <property type="entry name" value="SNF"/>
    <property type="match status" value="2"/>
</dbReference>
<dbReference type="PROSITE" id="PS51257">
    <property type="entry name" value="PROKAR_LIPOPROTEIN"/>
    <property type="match status" value="1"/>
</dbReference>
<feature type="transmembrane region" description="Helical" evidence="6">
    <location>
        <begin position="299"/>
        <end position="320"/>
    </location>
</feature>
<dbReference type="PANTHER" id="PTHR42948:SF1">
    <property type="entry name" value="TRANSPORTER"/>
    <property type="match status" value="1"/>
</dbReference>
<evidence type="ECO:0000313" key="8">
    <source>
        <dbReference type="Proteomes" id="UP000029579"/>
    </source>
</evidence>
<feature type="transmembrane region" description="Helical" evidence="6">
    <location>
        <begin position="216"/>
        <end position="240"/>
    </location>
</feature>
<dbReference type="Proteomes" id="UP000029579">
    <property type="component" value="Unassembled WGS sequence"/>
</dbReference>
<dbReference type="PROSITE" id="PS50267">
    <property type="entry name" value="NA_NEUROTRAN_SYMP_3"/>
    <property type="match status" value="1"/>
</dbReference>
<dbReference type="SUPFAM" id="SSF161070">
    <property type="entry name" value="SNF-like"/>
    <property type="match status" value="1"/>
</dbReference>
<dbReference type="InterPro" id="IPR047218">
    <property type="entry name" value="YocR/YhdH-like"/>
</dbReference>
<keyword evidence="2" id="KW-0813">Transport</keyword>
<evidence type="ECO:0000256" key="4">
    <source>
        <dbReference type="ARBA" id="ARBA00022989"/>
    </source>
</evidence>
<protein>
    <submittedName>
        <fullName evidence="7">Transporter</fullName>
    </submittedName>
</protein>
<gene>
    <name evidence="7" type="ORF">HMPREF1630_04060</name>
</gene>
<feature type="transmembrane region" description="Helical" evidence="6">
    <location>
        <begin position="145"/>
        <end position="162"/>
    </location>
</feature>
<name>A0A095X2U3_9FIRM</name>
<proteinExistence type="predicted"/>
<feature type="transmembrane region" description="Helical" evidence="6">
    <location>
        <begin position="40"/>
        <end position="60"/>
    </location>
</feature>
<evidence type="ECO:0000256" key="5">
    <source>
        <dbReference type="ARBA" id="ARBA00023136"/>
    </source>
</evidence>
<dbReference type="EMBL" id="JRMW01000031">
    <property type="protein sequence ID" value="KGF04360.1"/>
    <property type="molecule type" value="Genomic_DNA"/>
</dbReference>
<evidence type="ECO:0000256" key="6">
    <source>
        <dbReference type="SAM" id="Phobius"/>
    </source>
</evidence>
<feature type="transmembrane region" description="Helical" evidence="6">
    <location>
        <begin position="370"/>
        <end position="391"/>
    </location>
</feature>
<dbReference type="eggNOG" id="COG0733">
    <property type="taxonomic scope" value="Bacteria"/>
</dbReference>
<comment type="subcellular location">
    <subcellularLocation>
        <location evidence="1">Membrane</location>
        <topology evidence="1">Multi-pass membrane protein</topology>
    </subcellularLocation>
</comment>
<dbReference type="OrthoDB" id="9762833at2"/>
<evidence type="ECO:0000313" key="7">
    <source>
        <dbReference type="EMBL" id="KGF04360.1"/>
    </source>
</evidence>
<keyword evidence="4 6" id="KW-1133">Transmembrane helix</keyword>
<feature type="transmembrane region" description="Helical" evidence="6">
    <location>
        <begin position="341"/>
        <end position="358"/>
    </location>
</feature>
<dbReference type="CDD" id="cd10336">
    <property type="entry name" value="SLC6sbd_Tyt1-Like"/>
    <property type="match status" value="1"/>
</dbReference>
<dbReference type="PRINTS" id="PR00176">
    <property type="entry name" value="NANEUSMPORT"/>
</dbReference>
<feature type="transmembrane region" description="Helical" evidence="6">
    <location>
        <begin position="7"/>
        <end position="28"/>
    </location>
</feature>
<feature type="transmembrane region" description="Helical" evidence="6">
    <location>
        <begin position="91"/>
        <end position="115"/>
    </location>
</feature>
<organism evidence="7 8">
    <name type="scientific">Anaerococcus lactolyticus S7-1-13</name>
    <dbReference type="NCBI Taxonomy" id="1284686"/>
    <lineage>
        <taxon>Bacteria</taxon>
        <taxon>Bacillati</taxon>
        <taxon>Bacillota</taxon>
        <taxon>Tissierellia</taxon>
        <taxon>Tissierellales</taxon>
        <taxon>Peptoniphilaceae</taxon>
        <taxon>Anaerococcus</taxon>
    </lineage>
</organism>
<keyword evidence="3 6" id="KW-0812">Transmembrane</keyword>
<feature type="transmembrane region" description="Helical" evidence="6">
    <location>
        <begin position="260"/>
        <end position="279"/>
    </location>
</feature>
<evidence type="ECO:0000256" key="2">
    <source>
        <dbReference type="ARBA" id="ARBA00022448"/>
    </source>
</evidence>
<evidence type="ECO:0000256" key="3">
    <source>
        <dbReference type="ARBA" id="ARBA00022692"/>
    </source>
</evidence>
<accession>A0A095X2U3</accession>
<dbReference type="RefSeq" id="WP_037327305.1">
    <property type="nucleotide sequence ID" value="NZ_JRMW01000031.1"/>
</dbReference>
<dbReference type="NCBIfam" id="NF037979">
    <property type="entry name" value="Na_transp"/>
    <property type="match status" value="1"/>
</dbReference>